<name>A0A7W7SAQ3_9ACTN</name>
<dbReference type="PANTHER" id="PTHR30061">
    <property type="entry name" value="MALTOSE-BINDING PERIPLASMIC PROTEIN"/>
    <property type="match status" value="1"/>
</dbReference>
<evidence type="ECO:0000256" key="1">
    <source>
        <dbReference type="ARBA" id="ARBA00008520"/>
    </source>
</evidence>
<organism evidence="5 6">
    <name type="scientific">Kitasatospora gansuensis</name>
    <dbReference type="NCBI Taxonomy" id="258050"/>
    <lineage>
        <taxon>Bacteria</taxon>
        <taxon>Bacillati</taxon>
        <taxon>Actinomycetota</taxon>
        <taxon>Actinomycetes</taxon>
        <taxon>Kitasatosporales</taxon>
        <taxon>Streptomycetaceae</taxon>
        <taxon>Kitasatospora</taxon>
    </lineage>
</organism>
<dbReference type="RefSeq" id="WP_184914406.1">
    <property type="nucleotide sequence ID" value="NZ_JACHJR010000001.1"/>
</dbReference>
<comment type="caution">
    <text evidence="5">The sequence shown here is derived from an EMBL/GenBank/DDBJ whole genome shotgun (WGS) entry which is preliminary data.</text>
</comment>
<dbReference type="AlphaFoldDB" id="A0A7W7SAQ3"/>
<dbReference type="PANTHER" id="PTHR30061:SF50">
    <property type="entry name" value="MALTOSE_MALTODEXTRIN-BINDING PERIPLASMIC PROTEIN"/>
    <property type="match status" value="1"/>
</dbReference>
<sequence>MKRQLIAAVGVAAMVVGLAACGSDAKSGGDAKEAAPTALTVWLTVDAQQNWPDLVKSADDAITAKYPGIKINHEYYGWKDKNTKLDSVLATDAVPDVVEMGNTEMLPYMIKGALAPLDASKFENSGAWLDGLKASATYNGKTYGVPYYAGARVATWRKDIAADAGVTAVPTTYADLTAALDKIQAKQGDKFSAWYQPSRDWYTAMSFVTDAGGSIAKQDGDKWKATLSSPESVKGLTAWKDALGKYMKGDLTKDDADRYIVYGLGSSNMIYGSGWEGGSAADPKFDKTGGKLKENIVSFVMPGPSGKNLSTFLGGSDLAVPVKSKAKTAASEWINAFTNSKAQEVLIKAGNLPNNKTQLAPLKADPKTAPTATAAEISWFVPTAPGWLQVEKANVLQNALQDIAQGKKTVEAAAKDADTAIDGLINKA</sequence>
<proteinExistence type="inferred from homology"/>
<dbReference type="EMBL" id="JACHJR010000001">
    <property type="protein sequence ID" value="MBB4947015.1"/>
    <property type="molecule type" value="Genomic_DNA"/>
</dbReference>
<feature type="chain" id="PRO_5039708725" evidence="4">
    <location>
        <begin position="20"/>
        <end position="428"/>
    </location>
</feature>
<dbReference type="GO" id="GO:1901982">
    <property type="term" value="F:maltose binding"/>
    <property type="evidence" value="ECO:0007669"/>
    <property type="project" value="TreeGrafter"/>
</dbReference>
<dbReference type="GO" id="GO:0042956">
    <property type="term" value="P:maltodextrin transmembrane transport"/>
    <property type="evidence" value="ECO:0007669"/>
    <property type="project" value="TreeGrafter"/>
</dbReference>
<protein>
    <submittedName>
        <fullName evidence="5">N,N'-diacetylchitobiose transport system substrate-binding protein</fullName>
    </submittedName>
</protein>
<comment type="similarity">
    <text evidence="1">Belongs to the bacterial solute-binding protein 1 family.</text>
</comment>
<dbReference type="GO" id="GO:0015768">
    <property type="term" value="P:maltose transport"/>
    <property type="evidence" value="ECO:0007669"/>
    <property type="project" value="TreeGrafter"/>
</dbReference>
<evidence type="ECO:0000256" key="3">
    <source>
        <dbReference type="ARBA" id="ARBA00022729"/>
    </source>
</evidence>
<dbReference type="PROSITE" id="PS51257">
    <property type="entry name" value="PROKAR_LIPOPROTEIN"/>
    <property type="match status" value="1"/>
</dbReference>
<evidence type="ECO:0000256" key="4">
    <source>
        <dbReference type="SAM" id="SignalP"/>
    </source>
</evidence>
<evidence type="ECO:0000313" key="5">
    <source>
        <dbReference type="EMBL" id="MBB4947015.1"/>
    </source>
</evidence>
<dbReference type="Proteomes" id="UP000573327">
    <property type="component" value="Unassembled WGS sequence"/>
</dbReference>
<keyword evidence="2" id="KW-0813">Transport</keyword>
<evidence type="ECO:0000256" key="2">
    <source>
        <dbReference type="ARBA" id="ARBA00022448"/>
    </source>
</evidence>
<feature type="signal peptide" evidence="4">
    <location>
        <begin position="1"/>
        <end position="19"/>
    </location>
</feature>
<dbReference type="InterPro" id="IPR006059">
    <property type="entry name" value="SBP"/>
</dbReference>
<gene>
    <name evidence="5" type="ORF">F4556_002550</name>
</gene>
<keyword evidence="6" id="KW-1185">Reference proteome</keyword>
<dbReference type="Gene3D" id="3.40.190.10">
    <property type="entry name" value="Periplasmic binding protein-like II"/>
    <property type="match status" value="2"/>
</dbReference>
<dbReference type="GO" id="GO:0055052">
    <property type="term" value="C:ATP-binding cassette (ABC) transporter complex, substrate-binding subunit-containing"/>
    <property type="evidence" value="ECO:0007669"/>
    <property type="project" value="TreeGrafter"/>
</dbReference>
<reference evidence="5 6" key="1">
    <citation type="submission" date="2020-08" db="EMBL/GenBank/DDBJ databases">
        <title>Sequencing the genomes of 1000 actinobacteria strains.</title>
        <authorList>
            <person name="Klenk H.-P."/>
        </authorList>
    </citation>
    <scope>NUCLEOTIDE SEQUENCE [LARGE SCALE GENOMIC DNA]</scope>
    <source>
        <strain evidence="5 6">DSM 44786</strain>
    </source>
</reference>
<dbReference type="SUPFAM" id="SSF53850">
    <property type="entry name" value="Periplasmic binding protein-like II"/>
    <property type="match status" value="1"/>
</dbReference>
<dbReference type="Pfam" id="PF13416">
    <property type="entry name" value="SBP_bac_8"/>
    <property type="match status" value="1"/>
</dbReference>
<evidence type="ECO:0000313" key="6">
    <source>
        <dbReference type="Proteomes" id="UP000573327"/>
    </source>
</evidence>
<keyword evidence="3 4" id="KW-0732">Signal</keyword>
<accession>A0A7W7SAQ3</accession>